<feature type="transmembrane region" description="Helical" evidence="1">
    <location>
        <begin position="389"/>
        <end position="406"/>
    </location>
</feature>
<feature type="chain" id="PRO_5047176466" evidence="2">
    <location>
        <begin position="23"/>
        <end position="411"/>
    </location>
</feature>
<name>A0ABT4L978_9SPHI</name>
<keyword evidence="1" id="KW-1133">Transmembrane helix</keyword>
<dbReference type="EMBL" id="JAPWGM010000003">
    <property type="protein sequence ID" value="MCZ4244483.1"/>
    <property type="molecule type" value="Genomic_DNA"/>
</dbReference>
<keyword evidence="1" id="KW-0812">Transmembrane</keyword>
<dbReference type="Pfam" id="PF13163">
    <property type="entry name" value="DUF3999"/>
    <property type="match status" value="1"/>
</dbReference>
<dbReference type="SUPFAM" id="SSF49785">
    <property type="entry name" value="Galactose-binding domain-like"/>
    <property type="match status" value="1"/>
</dbReference>
<evidence type="ECO:0000256" key="2">
    <source>
        <dbReference type="SAM" id="SignalP"/>
    </source>
</evidence>
<evidence type="ECO:0000313" key="3">
    <source>
        <dbReference type="EMBL" id="MCZ4244483.1"/>
    </source>
</evidence>
<dbReference type="InterPro" id="IPR008979">
    <property type="entry name" value="Galactose-bd-like_sf"/>
</dbReference>
<dbReference type="Proteomes" id="UP001144347">
    <property type="component" value="Unassembled WGS sequence"/>
</dbReference>
<dbReference type="RefSeq" id="WP_269427551.1">
    <property type="nucleotide sequence ID" value="NZ_JAPWGM010000003.1"/>
</dbReference>
<protein>
    <submittedName>
        <fullName evidence="3">DUF3999 family protein</fullName>
    </submittedName>
</protein>
<evidence type="ECO:0000256" key="1">
    <source>
        <dbReference type="SAM" id="Phobius"/>
    </source>
</evidence>
<accession>A0ABT4L978</accession>
<sequence>MMLKLKIKLFIALLFFAGTLQAQVNQYQYKRTINEVSSTWHNIELPAQVFKNLAPGFEDIRIYGFNGKDTIEVPYLIKQRSSQTSQKEILFNLINKSNNQNGYYFTLQASKTSTINQIDLSFKQNNFDWKATLEGSNNGTEWFTILKDYRILSIKNKDTDYQFTKLNFSDAAYSYFRIQVKSPELPTLLAAKTLLIDTVKGLYQDVKYSGFELKNDNKTKQSIIEVTLANAVPISFVKINAQSDFDFYRPIKIELATDSFKTDKGIQYNFTDVYNGVISSLENPEFNFKNTISSRLRITIENYDNRPLRLNPIQLKGNVYDLVARFDNPKLNYALYYGNNKAASPDYDIARFENKIPSNPSALSIGNEEKNPSYNTIVTAQPLFSNKNWLWALMVVIIALLGWFSYKMLKN</sequence>
<keyword evidence="2" id="KW-0732">Signal</keyword>
<dbReference type="InterPro" id="IPR025060">
    <property type="entry name" value="DUF3999"/>
</dbReference>
<keyword evidence="1" id="KW-0472">Membrane</keyword>
<feature type="signal peptide" evidence="2">
    <location>
        <begin position="1"/>
        <end position="22"/>
    </location>
</feature>
<proteinExistence type="predicted"/>
<reference evidence="3" key="1">
    <citation type="submission" date="2022-12" db="EMBL/GenBank/DDBJ databases">
        <title>Genome sequence of HCMS5-2.</title>
        <authorList>
            <person name="Woo H."/>
        </authorList>
    </citation>
    <scope>NUCLEOTIDE SEQUENCE</scope>
    <source>
        <strain evidence="3">HCMS5-2</strain>
    </source>
</reference>
<gene>
    <name evidence="3" type="ORF">O0955_10755</name>
</gene>
<evidence type="ECO:0000313" key="4">
    <source>
        <dbReference type="Proteomes" id="UP001144347"/>
    </source>
</evidence>
<organism evidence="3 4">
    <name type="scientific">Pedobacter punctiformis</name>
    <dbReference type="NCBI Taxonomy" id="3004097"/>
    <lineage>
        <taxon>Bacteria</taxon>
        <taxon>Pseudomonadati</taxon>
        <taxon>Bacteroidota</taxon>
        <taxon>Sphingobacteriia</taxon>
        <taxon>Sphingobacteriales</taxon>
        <taxon>Sphingobacteriaceae</taxon>
        <taxon>Pedobacter</taxon>
    </lineage>
</organism>
<keyword evidence="4" id="KW-1185">Reference proteome</keyword>
<comment type="caution">
    <text evidence="3">The sequence shown here is derived from an EMBL/GenBank/DDBJ whole genome shotgun (WGS) entry which is preliminary data.</text>
</comment>
<dbReference type="Gene3D" id="2.60.120.260">
    <property type="entry name" value="Galactose-binding domain-like"/>
    <property type="match status" value="1"/>
</dbReference>